<dbReference type="InterPro" id="IPR009057">
    <property type="entry name" value="Homeodomain-like_sf"/>
</dbReference>
<comment type="caution">
    <text evidence="5">The sequence shown here is derived from an EMBL/GenBank/DDBJ whole genome shotgun (WGS) entry which is preliminary data.</text>
</comment>
<dbReference type="CDD" id="cd06986">
    <property type="entry name" value="cupin_MmsR-like_N"/>
    <property type="match status" value="1"/>
</dbReference>
<evidence type="ECO:0000313" key="6">
    <source>
        <dbReference type="Proteomes" id="UP000596857"/>
    </source>
</evidence>
<dbReference type="SMART" id="SM00342">
    <property type="entry name" value="HTH_ARAC"/>
    <property type="match status" value="1"/>
</dbReference>
<keyword evidence="1" id="KW-0805">Transcription regulation</keyword>
<dbReference type="InterPro" id="IPR018062">
    <property type="entry name" value="HTH_AraC-typ_CS"/>
</dbReference>
<evidence type="ECO:0000259" key="4">
    <source>
        <dbReference type="PROSITE" id="PS01124"/>
    </source>
</evidence>
<dbReference type="Pfam" id="PF02311">
    <property type="entry name" value="AraC_binding"/>
    <property type="match status" value="1"/>
</dbReference>
<sequence length="300" mass="33396">MLSYDSVIFKKGGWPLEHTYSVGSNPVYFDQQPLHVLFAGESQTLPLHQAGPKIYDYYLLHYIESGSGVFRTEQRKYELGAGDCFLIHPAQLVSYISDQQQPWRYRWAAFTGADAEQLALQAGFSPEKPVLTSAEGSVIPGALAGMMSAFYAGKESAHLTSLGYLYLIIGEASGLLISSSRLPGAESQVKRTVKQMINYMASQYAHPVSIEQMCGSLGYNRAYLSRIFKQETGLSPVTYLLKLRIEKSRQLLRERPELSVEQVAASVGLTDALYFSRQFKRFCAQSPSTYRQATANPGEK</sequence>
<dbReference type="InterPro" id="IPR037923">
    <property type="entry name" value="HTH-like"/>
</dbReference>
<dbReference type="Pfam" id="PF12833">
    <property type="entry name" value="HTH_18"/>
    <property type="match status" value="1"/>
</dbReference>
<dbReference type="InterPro" id="IPR018060">
    <property type="entry name" value="HTH_AraC"/>
</dbReference>
<dbReference type="InterPro" id="IPR003313">
    <property type="entry name" value="AraC-bd"/>
</dbReference>
<dbReference type="Gene3D" id="2.60.120.280">
    <property type="entry name" value="Regulatory protein AraC"/>
    <property type="match status" value="1"/>
</dbReference>
<dbReference type="PROSITE" id="PS01124">
    <property type="entry name" value="HTH_ARAC_FAMILY_2"/>
    <property type="match status" value="1"/>
</dbReference>
<dbReference type="SUPFAM" id="SSF51215">
    <property type="entry name" value="Regulatory protein AraC"/>
    <property type="match status" value="1"/>
</dbReference>
<evidence type="ECO:0000256" key="3">
    <source>
        <dbReference type="ARBA" id="ARBA00023163"/>
    </source>
</evidence>
<name>A0ABX1YK05_9BACL</name>
<evidence type="ECO:0000313" key="5">
    <source>
        <dbReference type="EMBL" id="NOU81375.1"/>
    </source>
</evidence>
<feature type="domain" description="HTH araC/xylS-type" evidence="4">
    <location>
        <begin position="194"/>
        <end position="293"/>
    </location>
</feature>
<reference evidence="5 6" key="1">
    <citation type="submission" date="2019-10" db="EMBL/GenBank/DDBJ databases">
        <title>Description of Paenibacillus terricola sp. nov.</title>
        <authorList>
            <person name="Carlier A."/>
            <person name="Qi S."/>
        </authorList>
    </citation>
    <scope>NUCLEOTIDE SEQUENCE [LARGE SCALE GENOMIC DNA]</scope>
    <source>
        <strain evidence="5 6">LMG 31459</strain>
    </source>
</reference>
<keyword evidence="2" id="KW-0238">DNA-binding</keyword>
<dbReference type="SUPFAM" id="SSF46689">
    <property type="entry name" value="Homeodomain-like"/>
    <property type="match status" value="2"/>
</dbReference>
<keyword evidence="6" id="KW-1185">Reference proteome</keyword>
<organism evidence="5 6">
    <name type="scientific">Paenibacillus phytohabitans</name>
    <dbReference type="NCBI Taxonomy" id="2654978"/>
    <lineage>
        <taxon>Bacteria</taxon>
        <taxon>Bacillati</taxon>
        <taxon>Bacillota</taxon>
        <taxon>Bacilli</taxon>
        <taxon>Bacillales</taxon>
        <taxon>Paenibacillaceae</taxon>
        <taxon>Paenibacillus</taxon>
    </lineage>
</organism>
<dbReference type="Gene3D" id="1.10.10.60">
    <property type="entry name" value="Homeodomain-like"/>
    <property type="match status" value="2"/>
</dbReference>
<dbReference type="Proteomes" id="UP000596857">
    <property type="component" value="Unassembled WGS sequence"/>
</dbReference>
<evidence type="ECO:0000256" key="2">
    <source>
        <dbReference type="ARBA" id="ARBA00023125"/>
    </source>
</evidence>
<evidence type="ECO:0000256" key="1">
    <source>
        <dbReference type="ARBA" id="ARBA00023015"/>
    </source>
</evidence>
<keyword evidence="3" id="KW-0804">Transcription</keyword>
<dbReference type="PANTHER" id="PTHR43280:SF30">
    <property type="entry name" value="MMSAB OPERON REGULATORY PROTEIN"/>
    <property type="match status" value="1"/>
</dbReference>
<gene>
    <name evidence="5" type="ORF">GC101_21155</name>
</gene>
<dbReference type="PROSITE" id="PS00041">
    <property type="entry name" value="HTH_ARAC_FAMILY_1"/>
    <property type="match status" value="1"/>
</dbReference>
<dbReference type="EMBL" id="WHOB01000062">
    <property type="protein sequence ID" value="NOU81375.1"/>
    <property type="molecule type" value="Genomic_DNA"/>
</dbReference>
<proteinExistence type="predicted"/>
<dbReference type="PANTHER" id="PTHR43280">
    <property type="entry name" value="ARAC-FAMILY TRANSCRIPTIONAL REGULATOR"/>
    <property type="match status" value="1"/>
</dbReference>
<accession>A0ABX1YK05</accession>
<protein>
    <submittedName>
        <fullName evidence="5">Helix-turn-helix domain-containing protein</fullName>
    </submittedName>
</protein>